<evidence type="ECO:0000313" key="1">
    <source>
        <dbReference type="EMBL" id="ASV67193.1"/>
    </source>
</evidence>
<dbReference type="Gene3D" id="1.20.1260.10">
    <property type="match status" value="2"/>
</dbReference>
<protein>
    <recommendedName>
        <fullName evidence="3">DUF3231 family protein</fullName>
    </recommendedName>
</protein>
<dbReference type="Proteomes" id="UP000215137">
    <property type="component" value="Chromosome"/>
</dbReference>
<dbReference type="InterPro" id="IPR012347">
    <property type="entry name" value="Ferritin-like"/>
</dbReference>
<gene>
    <name evidence="1" type="ORF">CKF48_07535</name>
</gene>
<dbReference type="EMBL" id="CP022983">
    <property type="protein sequence ID" value="ASV67193.1"/>
    <property type="molecule type" value="Genomic_DNA"/>
</dbReference>
<dbReference type="AlphaFoldDB" id="A0A248TG77"/>
<name>A0A248TG77_9BACI</name>
<organism evidence="1 2">
    <name type="scientific">Cytobacillus kochii</name>
    <dbReference type="NCBI Taxonomy" id="859143"/>
    <lineage>
        <taxon>Bacteria</taxon>
        <taxon>Bacillati</taxon>
        <taxon>Bacillota</taxon>
        <taxon>Bacilli</taxon>
        <taxon>Bacillales</taxon>
        <taxon>Bacillaceae</taxon>
        <taxon>Cytobacillus</taxon>
    </lineage>
</organism>
<evidence type="ECO:0000313" key="2">
    <source>
        <dbReference type="Proteomes" id="UP000215137"/>
    </source>
</evidence>
<keyword evidence="2" id="KW-1185">Reference proteome</keyword>
<dbReference type="KEGG" id="bko:CKF48_07535"/>
<dbReference type="InterPro" id="IPR021617">
    <property type="entry name" value="DUF3231"/>
</dbReference>
<dbReference type="Pfam" id="PF11553">
    <property type="entry name" value="DUF3231"/>
    <property type="match status" value="2"/>
</dbReference>
<evidence type="ECO:0008006" key="3">
    <source>
        <dbReference type="Google" id="ProtNLM"/>
    </source>
</evidence>
<reference evidence="1 2" key="1">
    <citation type="submission" date="2017-08" db="EMBL/GenBank/DDBJ databases">
        <title>Complete Genome Sequence of Bacillus kochii Oregon-R-modENCODE STRAIN BDGP4, isolated from Drosophila melanogaster gut.</title>
        <authorList>
            <person name="Wan K.H."/>
            <person name="Yu C."/>
            <person name="Park S."/>
            <person name="Hammonds A.S."/>
            <person name="Booth B.W."/>
            <person name="Celniker S.E."/>
        </authorList>
    </citation>
    <scope>NUCLEOTIDE SEQUENCE [LARGE SCALE GENOMIC DNA]</scope>
    <source>
        <strain evidence="1 2">BDGP4</strain>
    </source>
</reference>
<dbReference type="OrthoDB" id="1675670at2"/>
<proteinExistence type="predicted"/>
<accession>A0A248TG77</accession>
<sequence>MTEEKINLSSSELASLWTSYMQNTMSVQFLSYLRETVEDKMISQLVQTACQISEDHIAKLKSIFQQEKIPIPKGFTAEDVNIHAPKVYTDIFMLTYIHHMAKAGMLSYSGFLSLSARKDIRKLFNKTLFATADLFEQSSEIQINKGVFVRSPVIPYPKEIDMVDDKSYFKGLNPFADKRALNAVEISHLHLNFFNNVVGLKLATSFAQMSPRKEVQKICIQGKDISEKHVELFAVTLINNGLQAPIDGDVSITNSTAEVFSDKLILFQLGMLTAAGSGNYATGAAASQRHDLIINYERLAMEVGQYAKDIGNLMVELGYLEQPPGTLDKETLAKNKEKH</sequence>
<dbReference type="RefSeq" id="WP_095370768.1">
    <property type="nucleotide sequence ID" value="NZ_CP022983.1"/>
</dbReference>